<dbReference type="EMBL" id="LAZR01011061">
    <property type="protein sequence ID" value="KKM63640.1"/>
    <property type="molecule type" value="Genomic_DNA"/>
</dbReference>
<reference evidence="1" key="1">
    <citation type="journal article" date="2015" name="Nature">
        <title>Complex archaea that bridge the gap between prokaryotes and eukaryotes.</title>
        <authorList>
            <person name="Spang A."/>
            <person name="Saw J.H."/>
            <person name="Jorgensen S.L."/>
            <person name="Zaremba-Niedzwiedzka K."/>
            <person name="Martijn J."/>
            <person name="Lind A.E."/>
            <person name="van Eijk R."/>
            <person name="Schleper C."/>
            <person name="Guy L."/>
            <person name="Ettema T.J."/>
        </authorList>
    </citation>
    <scope>NUCLEOTIDE SEQUENCE</scope>
</reference>
<name>A0A0F9LH75_9ZZZZ</name>
<evidence type="ECO:0000313" key="1">
    <source>
        <dbReference type="EMBL" id="KKM63640.1"/>
    </source>
</evidence>
<proteinExistence type="predicted"/>
<gene>
    <name evidence="1" type="ORF">LCGC14_1509430</name>
</gene>
<organism evidence="1">
    <name type="scientific">marine sediment metagenome</name>
    <dbReference type="NCBI Taxonomy" id="412755"/>
    <lineage>
        <taxon>unclassified sequences</taxon>
        <taxon>metagenomes</taxon>
        <taxon>ecological metagenomes</taxon>
    </lineage>
</organism>
<sequence length="111" mass="12182">MADLIDRITLDETHTGRPKINNHAFSGWLRLYAEGLRTRGDVVAAWDLQGDELTQANALANNIDAETGAVDKMRYVLLVDGIALMLDGRDSEYVTLPATIDKVKVKADLGI</sequence>
<accession>A0A0F9LH75</accession>
<comment type="caution">
    <text evidence="1">The sequence shown here is derived from an EMBL/GenBank/DDBJ whole genome shotgun (WGS) entry which is preliminary data.</text>
</comment>
<protein>
    <submittedName>
        <fullName evidence="1">Uncharacterized protein</fullName>
    </submittedName>
</protein>
<dbReference type="AlphaFoldDB" id="A0A0F9LH75"/>